<sequence length="101" mass="10795">MPAADPITLAATMSERKTKSLFNFSSTTESEVEEQGIILAGETANDTSDSSRSESDKNVTVIEKVITQKHSAEQPLLSTPSEKIRSLQFSGGAYIGSRNSG</sequence>
<accession>A0A8S4A5Z6</accession>
<comment type="caution">
    <text evidence="1">The sequence shown here is derived from an EMBL/GenBank/DDBJ whole genome shotgun (WGS) entry which is preliminary data.</text>
</comment>
<evidence type="ECO:0000313" key="2">
    <source>
        <dbReference type="Proteomes" id="UP000678393"/>
    </source>
</evidence>
<proteinExistence type="predicted"/>
<dbReference type="Proteomes" id="UP000678393">
    <property type="component" value="Unassembled WGS sequence"/>
</dbReference>
<reference evidence="1" key="1">
    <citation type="submission" date="2021-04" db="EMBL/GenBank/DDBJ databases">
        <authorList>
            <consortium name="Molecular Ecology Group"/>
        </authorList>
    </citation>
    <scope>NUCLEOTIDE SEQUENCE</scope>
</reference>
<protein>
    <submittedName>
        <fullName evidence="1">Uncharacterized protein</fullName>
    </submittedName>
</protein>
<name>A0A8S4A5Z6_9EUPU</name>
<dbReference type="EMBL" id="CAJHNH020008558">
    <property type="protein sequence ID" value="CAG5136684.1"/>
    <property type="molecule type" value="Genomic_DNA"/>
</dbReference>
<dbReference type="AlphaFoldDB" id="A0A8S4A5Z6"/>
<evidence type="ECO:0000313" key="1">
    <source>
        <dbReference type="EMBL" id="CAG5136684.1"/>
    </source>
</evidence>
<keyword evidence="2" id="KW-1185">Reference proteome</keyword>
<organism evidence="1 2">
    <name type="scientific">Candidula unifasciata</name>
    <dbReference type="NCBI Taxonomy" id="100452"/>
    <lineage>
        <taxon>Eukaryota</taxon>
        <taxon>Metazoa</taxon>
        <taxon>Spiralia</taxon>
        <taxon>Lophotrochozoa</taxon>
        <taxon>Mollusca</taxon>
        <taxon>Gastropoda</taxon>
        <taxon>Heterobranchia</taxon>
        <taxon>Euthyneura</taxon>
        <taxon>Panpulmonata</taxon>
        <taxon>Eupulmonata</taxon>
        <taxon>Stylommatophora</taxon>
        <taxon>Helicina</taxon>
        <taxon>Helicoidea</taxon>
        <taxon>Geomitridae</taxon>
        <taxon>Candidula</taxon>
    </lineage>
</organism>
<gene>
    <name evidence="1" type="ORF">CUNI_LOCUS22242</name>
</gene>